<evidence type="ECO:0000313" key="2">
    <source>
        <dbReference type="EMBL" id="TBX42567.1"/>
    </source>
</evidence>
<dbReference type="InterPro" id="IPR000182">
    <property type="entry name" value="GNAT_dom"/>
</dbReference>
<dbReference type="PROSITE" id="PS51186">
    <property type="entry name" value="GNAT"/>
    <property type="match status" value="1"/>
</dbReference>
<dbReference type="PANTHER" id="PTHR43451">
    <property type="entry name" value="ACETYLTRANSFERASE (GNAT) FAMILY PROTEIN"/>
    <property type="match status" value="1"/>
</dbReference>
<comment type="caution">
    <text evidence="2">The sequence shown here is derived from an EMBL/GenBank/DDBJ whole genome shotgun (WGS) entry which is preliminary data.</text>
</comment>
<dbReference type="Proteomes" id="UP000292648">
    <property type="component" value="Unassembled WGS sequence"/>
</dbReference>
<protein>
    <submittedName>
        <fullName evidence="2">GNAT family N-acetyltransferase</fullName>
    </submittedName>
</protein>
<dbReference type="PANTHER" id="PTHR43451:SF1">
    <property type="entry name" value="ACETYLTRANSFERASE"/>
    <property type="match status" value="1"/>
</dbReference>
<dbReference type="Gene3D" id="3.40.630.30">
    <property type="match status" value="1"/>
</dbReference>
<dbReference type="RefSeq" id="WP_131509824.1">
    <property type="nucleotide sequence ID" value="NZ_CP118745.1"/>
</dbReference>
<gene>
    <name evidence="2" type="ORF">EUZ87_07340</name>
</gene>
<organism evidence="2 3">
    <name type="scientific">Lactiplantibacillus paraplantarum</name>
    <dbReference type="NCBI Taxonomy" id="60520"/>
    <lineage>
        <taxon>Bacteria</taxon>
        <taxon>Bacillati</taxon>
        <taxon>Bacillota</taxon>
        <taxon>Bacilli</taxon>
        <taxon>Lactobacillales</taxon>
        <taxon>Lactobacillaceae</taxon>
        <taxon>Lactiplantibacillus</taxon>
    </lineage>
</organism>
<name>A0A4Q9Y120_9LACO</name>
<sequence length="154" mass="17668">MQIRRYQAHDLNEVLALFQQTVRQVNIRDYSTAQIKAWLGTDSVTIHQHWQQRLLTTTTMVILDGQKLIAFGNILATGYLDCLYVHTEYQRQGLAKWLVTTLEASVSVTQYTVAASITAVPFFVAQGYHVIRRQEVVRADQVLTNFFMIKTSCE</sequence>
<dbReference type="GeneID" id="79807270"/>
<dbReference type="AlphaFoldDB" id="A0A4Q9Y120"/>
<proteinExistence type="predicted"/>
<dbReference type="Pfam" id="PF13673">
    <property type="entry name" value="Acetyltransf_10"/>
    <property type="match status" value="1"/>
</dbReference>
<feature type="domain" description="N-acetyltransferase" evidence="1">
    <location>
        <begin position="1"/>
        <end position="153"/>
    </location>
</feature>
<reference evidence="2 3" key="1">
    <citation type="submission" date="2019-01" db="EMBL/GenBank/DDBJ databases">
        <title>Draft genome sequence of Lactobacillus paraplantarum OSY-TC318, a Producer of the novel lantibiotic Paraplantaracin TC318.</title>
        <authorList>
            <person name="Hussein W.E."/>
            <person name="Huang E."/>
            <person name="Yousef A.E."/>
        </authorList>
    </citation>
    <scope>NUCLEOTIDE SEQUENCE [LARGE SCALE GENOMIC DNA]</scope>
    <source>
        <strain evidence="2 3">OSY-TC318</strain>
    </source>
</reference>
<accession>A0A4Q9Y120</accession>
<dbReference type="GO" id="GO:0016747">
    <property type="term" value="F:acyltransferase activity, transferring groups other than amino-acyl groups"/>
    <property type="evidence" value="ECO:0007669"/>
    <property type="project" value="InterPro"/>
</dbReference>
<dbReference type="InterPro" id="IPR052564">
    <property type="entry name" value="N-acetyltrans/Recomb-assoc"/>
</dbReference>
<dbReference type="CDD" id="cd04301">
    <property type="entry name" value="NAT_SF"/>
    <property type="match status" value="1"/>
</dbReference>
<evidence type="ECO:0000259" key="1">
    <source>
        <dbReference type="PROSITE" id="PS51186"/>
    </source>
</evidence>
<dbReference type="InterPro" id="IPR016181">
    <property type="entry name" value="Acyl_CoA_acyltransferase"/>
</dbReference>
<keyword evidence="2" id="KW-0808">Transferase</keyword>
<dbReference type="SUPFAM" id="SSF55729">
    <property type="entry name" value="Acyl-CoA N-acyltransferases (Nat)"/>
    <property type="match status" value="1"/>
</dbReference>
<dbReference type="EMBL" id="SEHH01000057">
    <property type="protein sequence ID" value="TBX42567.1"/>
    <property type="molecule type" value="Genomic_DNA"/>
</dbReference>
<evidence type="ECO:0000313" key="3">
    <source>
        <dbReference type="Proteomes" id="UP000292648"/>
    </source>
</evidence>